<dbReference type="EMBL" id="JACICA010000004">
    <property type="protein sequence ID" value="MBB3702599.1"/>
    <property type="molecule type" value="Genomic_DNA"/>
</dbReference>
<gene>
    <name evidence="2" type="ORF">FHS60_001062</name>
</gene>
<accession>A0A7W5UEF3</accession>
<protein>
    <recommendedName>
        <fullName evidence="1">DUF6965 domain-containing protein</fullName>
    </recommendedName>
</protein>
<dbReference type="Pfam" id="PF22292">
    <property type="entry name" value="DUF6965"/>
    <property type="match status" value="1"/>
</dbReference>
<feature type="domain" description="DUF6965" evidence="1">
    <location>
        <begin position="13"/>
        <end position="79"/>
    </location>
</feature>
<comment type="caution">
    <text evidence="2">The sequence shown here is derived from an EMBL/GenBank/DDBJ whole genome shotgun (WGS) entry which is preliminary data.</text>
</comment>
<evidence type="ECO:0000313" key="2">
    <source>
        <dbReference type="EMBL" id="MBB3702599.1"/>
    </source>
</evidence>
<dbReference type="RefSeq" id="WP_183695830.1">
    <property type="nucleotide sequence ID" value="NZ_JACICA010000004.1"/>
</dbReference>
<evidence type="ECO:0000259" key="1">
    <source>
        <dbReference type="Pfam" id="PF22292"/>
    </source>
</evidence>
<dbReference type="InterPro" id="IPR054238">
    <property type="entry name" value="DUF6965"/>
</dbReference>
<name>A0A7W5UEF3_9BACT</name>
<proteinExistence type="predicted"/>
<sequence length="84" mass="9604">MAARKPIVLYTKEEVNALTDWLAAHKDQMPDSLELDRATTIPDVKKTCHLMSEMALDAYERPGLKGHIEILFRIQKKLQDLGIE</sequence>
<dbReference type="Proteomes" id="UP000541425">
    <property type="component" value="Unassembled WGS sequence"/>
</dbReference>
<reference evidence="2 3" key="1">
    <citation type="submission" date="2020-08" db="EMBL/GenBank/DDBJ databases">
        <title>Genomic Encyclopedia of Type Strains, Phase IV (KMG-IV): sequencing the most valuable type-strain genomes for metagenomic binning, comparative biology and taxonomic classification.</title>
        <authorList>
            <person name="Goeker M."/>
        </authorList>
    </citation>
    <scope>NUCLEOTIDE SEQUENCE [LARGE SCALE GENOMIC DNA]</scope>
    <source>
        <strain evidence="2 3">DSM 22548</strain>
    </source>
</reference>
<evidence type="ECO:0000313" key="3">
    <source>
        <dbReference type="Proteomes" id="UP000541425"/>
    </source>
</evidence>
<organism evidence="2 3">
    <name type="scientific">Alloprevotella rava</name>
    <dbReference type="NCBI Taxonomy" id="671218"/>
    <lineage>
        <taxon>Bacteria</taxon>
        <taxon>Pseudomonadati</taxon>
        <taxon>Bacteroidota</taxon>
        <taxon>Bacteroidia</taxon>
        <taxon>Bacteroidales</taxon>
        <taxon>Prevotellaceae</taxon>
        <taxon>Alloprevotella</taxon>
    </lineage>
</organism>
<dbReference type="AlphaFoldDB" id="A0A7W5UEF3"/>